<dbReference type="RefSeq" id="WP_338226511.1">
    <property type="nucleotide sequence ID" value="NZ_BTPD01000027.1"/>
</dbReference>
<evidence type="ECO:0000256" key="1">
    <source>
        <dbReference type="ARBA" id="ARBA00022679"/>
    </source>
</evidence>
<dbReference type="SUPFAM" id="SSF53448">
    <property type="entry name" value="Nucleotide-diphospho-sugar transferases"/>
    <property type="match status" value="1"/>
</dbReference>
<dbReference type="Gene3D" id="3.90.550.10">
    <property type="entry name" value="Spore Coat Polysaccharide Biosynthesis Protein SpsA, Chain A"/>
    <property type="match status" value="1"/>
</dbReference>
<dbReference type="InterPro" id="IPR027791">
    <property type="entry name" value="Galactosyl_T_C"/>
</dbReference>
<organism evidence="4 5">
    <name type="scientific">Algoriphagus confluentis</name>
    <dbReference type="NCBI Taxonomy" id="1697556"/>
    <lineage>
        <taxon>Bacteria</taxon>
        <taxon>Pseudomonadati</taxon>
        <taxon>Bacteroidota</taxon>
        <taxon>Cytophagia</taxon>
        <taxon>Cytophagales</taxon>
        <taxon>Cyclobacteriaceae</taxon>
        <taxon>Algoriphagus</taxon>
    </lineage>
</organism>
<dbReference type="InterPro" id="IPR029044">
    <property type="entry name" value="Nucleotide-diphossugar_trans"/>
</dbReference>
<feature type="domain" description="Galactosyltransferase C-terminal" evidence="3">
    <location>
        <begin position="154"/>
        <end position="203"/>
    </location>
</feature>
<dbReference type="InterPro" id="IPR001173">
    <property type="entry name" value="Glyco_trans_2-like"/>
</dbReference>
<evidence type="ECO:0000313" key="4">
    <source>
        <dbReference type="EMBL" id="GMQ31714.1"/>
    </source>
</evidence>
<accession>A0ABQ6PUQ9</accession>
<comment type="caution">
    <text evidence="4">The sequence shown here is derived from an EMBL/GenBank/DDBJ whole genome shotgun (WGS) entry which is preliminary data.</text>
</comment>
<evidence type="ECO:0000259" key="2">
    <source>
        <dbReference type="Pfam" id="PF00535"/>
    </source>
</evidence>
<gene>
    <name evidence="4" type="ORF">Aconfl_43590</name>
</gene>
<dbReference type="EMBL" id="BTPD01000027">
    <property type="protein sequence ID" value="GMQ31714.1"/>
    <property type="molecule type" value="Genomic_DNA"/>
</dbReference>
<keyword evidence="1" id="KW-0808">Transferase</keyword>
<reference evidence="4 5" key="1">
    <citation type="submission" date="2023-08" db="EMBL/GenBank/DDBJ databases">
        <title>Draft genome sequence of Algoriphagus confluentis.</title>
        <authorList>
            <person name="Takatani N."/>
            <person name="Hosokawa M."/>
            <person name="Sawabe T."/>
        </authorList>
    </citation>
    <scope>NUCLEOTIDE SEQUENCE [LARGE SCALE GENOMIC DNA]</scope>
    <source>
        <strain evidence="4 5">NBRC 111222</strain>
    </source>
</reference>
<dbReference type="Proteomes" id="UP001338309">
    <property type="component" value="Unassembled WGS sequence"/>
</dbReference>
<keyword evidence="5" id="KW-1185">Reference proteome</keyword>
<dbReference type="PANTHER" id="PTHR43685:SF2">
    <property type="entry name" value="GLYCOSYLTRANSFERASE 2-LIKE DOMAIN-CONTAINING PROTEIN"/>
    <property type="match status" value="1"/>
</dbReference>
<evidence type="ECO:0000259" key="3">
    <source>
        <dbReference type="Pfam" id="PF02709"/>
    </source>
</evidence>
<evidence type="ECO:0000313" key="5">
    <source>
        <dbReference type="Proteomes" id="UP001338309"/>
    </source>
</evidence>
<sequence length="281" mass="32468">MNHFPLVSIVIPSYNSSAFLEETLTSALGTSYPNFEIVVMDDGSTDRTKTILESWARRWPEKIKVFHQCNQGPSIARNQGIHQAAGTYILPLDSDDKISPDYISQAVEKLETDPDLKVVYCEAEKFGSRCEYWKLKPFSLQQLALDNMIFMSAVFRKSDWEKTGGFDPRFCLGWEDWEFWINLLKSGGKVHKLPQIGFYYRIRKGSRRKSTNKSGKELTIRLLNRKHPEFFNRFLFGPLRNPRGISKIVNLLHKIFTFGLSNRAKAPRHAYLFHRAKGVDV</sequence>
<dbReference type="Pfam" id="PF00535">
    <property type="entry name" value="Glycos_transf_2"/>
    <property type="match status" value="1"/>
</dbReference>
<dbReference type="InterPro" id="IPR050834">
    <property type="entry name" value="Glycosyltransf_2"/>
</dbReference>
<dbReference type="CDD" id="cd00761">
    <property type="entry name" value="Glyco_tranf_GTA_type"/>
    <property type="match status" value="1"/>
</dbReference>
<dbReference type="PANTHER" id="PTHR43685">
    <property type="entry name" value="GLYCOSYLTRANSFERASE"/>
    <property type="match status" value="1"/>
</dbReference>
<proteinExistence type="predicted"/>
<feature type="domain" description="Glycosyltransferase 2-like" evidence="2">
    <location>
        <begin position="8"/>
        <end position="145"/>
    </location>
</feature>
<protein>
    <submittedName>
        <fullName evidence="4">Glycosyltransferase</fullName>
    </submittedName>
</protein>
<dbReference type="Pfam" id="PF02709">
    <property type="entry name" value="Glyco_transf_7C"/>
    <property type="match status" value="1"/>
</dbReference>
<name>A0ABQ6PUQ9_9BACT</name>